<dbReference type="EMBL" id="VBAJ01000064">
    <property type="protein sequence ID" value="TMJ09212.1"/>
    <property type="molecule type" value="Genomic_DNA"/>
</dbReference>
<dbReference type="InterPro" id="IPR011990">
    <property type="entry name" value="TPR-like_helical_dom_sf"/>
</dbReference>
<dbReference type="SUPFAM" id="SSF52540">
    <property type="entry name" value="P-loop containing nucleoside triphosphate hydrolases"/>
    <property type="match status" value="1"/>
</dbReference>
<dbReference type="PROSITE" id="PS50125">
    <property type="entry name" value="GUANYLATE_CYCLASE_2"/>
    <property type="match status" value="1"/>
</dbReference>
<dbReference type="Pfam" id="PF00211">
    <property type="entry name" value="Guanylate_cyc"/>
    <property type="match status" value="1"/>
</dbReference>
<evidence type="ECO:0000256" key="2">
    <source>
        <dbReference type="ARBA" id="ARBA00022840"/>
    </source>
</evidence>
<dbReference type="PANTHER" id="PTHR16305">
    <property type="entry name" value="TESTICULAR SOLUBLE ADENYLYL CYCLASE"/>
    <property type="match status" value="1"/>
</dbReference>
<evidence type="ECO:0000256" key="1">
    <source>
        <dbReference type="ARBA" id="ARBA00022741"/>
    </source>
</evidence>
<dbReference type="SUPFAM" id="SSF55073">
    <property type="entry name" value="Nucleotide cyclase"/>
    <property type="match status" value="1"/>
</dbReference>
<dbReference type="InterPro" id="IPR001054">
    <property type="entry name" value="A/G_cyclase"/>
</dbReference>
<accession>A0A537LML1</accession>
<keyword evidence="2" id="KW-0067">ATP-binding</keyword>
<dbReference type="InterPro" id="IPR029787">
    <property type="entry name" value="Nucleotide_cyclase"/>
</dbReference>
<proteinExistence type="predicted"/>
<dbReference type="CDD" id="cd07302">
    <property type="entry name" value="CHD"/>
    <property type="match status" value="1"/>
</dbReference>
<dbReference type="InterPro" id="IPR041617">
    <property type="entry name" value="TPR_MalT"/>
</dbReference>
<dbReference type="Pfam" id="PF13191">
    <property type="entry name" value="AAA_16"/>
    <property type="match status" value="1"/>
</dbReference>
<dbReference type="GO" id="GO:0004016">
    <property type="term" value="F:adenylate cyclase activity"/>
    <property type="evidence" value="ECO:0007669"/>
    <property type="project" value="UniProtKB-ARBA"/>
</dbReference>
<dbReference type="GO" id="GO:0009190">
    <property type="term" value="P:cyclic nucleotide biosynthetic process"/>
    <property type="evidence" value="ECO:0007669"/>
    <property type="project" value="InterPro"/>
</dbReference>
<comment type="caution">
    <text evidence="4">The sequence shown here is derived from an EMBL/GenBank/DDBJ whole genome shotgun (WGS) entry which is preliminary data.</text>
</comment>
<dbReference type="InterPro" id="IPR027417">
    <property type="entry name" value="P-loop_NTPase"/>
</dbReference>
<dbReference type="SMART" id="SM00044">
    <property type="entry name" value="CYCc"/>
    <property type="match status" value="1"/>
</dbReference>
<dbReference type="PANTHER" id="PTHR16305:SF28">
    <property type="entry name" value="GUANYLATE CYCLASE DOMAIN-CONTAINING PROTEIN"/>
    <property type="match status" value="1"/>
</dbReference>
<dbReference type="GO" id="GO:0005737">
    <property type="term" value="C:cytoplasm"/>
    <property type="evidence" value="ECO:0007669"/>
    <property type="project" value="TreeGrafter"/>
</dbReference>
<dbReference type="InterPro" id="IPR019734">
    <property type="entry name" value="TPR_rpt"/>
</dbReference>
<evidence type="ECO:0000259" key="3">
    <source>
        <dbReference type="PROSITE" id="PS50125"/>
    </source>
</evidence>
<dbReference type="SMART" id="SM00028">
    <property type="entry name" value="TPR"/>
    <property type="match status" value="6"/>
</dbReference>
<dbReference type="Pfam" id="PF13424">
    <property type="entry name" value="TPR_12"/>
    <property type="match status" value="1"/>
</dbReference>
<name>A0A537LML1_9BACT</name>
<dbReference type="SUPFAM" id="SSF48452">
    <property type="entry name" value="TPR-like"/>
    <property type="match status" value="2"/>
</dbReference>
<protein>
    <submittedName>
        <fullName evidence="4">Tetratricopeptide repeat protein</fullName>
    </submittedName>
</protein>
<gene>
    <name evidence="4" type="ORF">E6G99_03020</name>
</gene>
<organism evidence="4 5">
    <name type="scientific">Candidatus Segetimicrobium genomatis</name>
    <dbReference type="NCBI Taxonomy" id="2569760"/>
    <lineage>
        <taxon>Bacteria</taxon>
        <taxon>Bacillati</taxon>
        <taxon>Candidatus Sysuimicrobiota</taxon>
        <taxon>Candidatus Sysuimicrobiia</taxon>
        <taxon>Candidatus Sysuimicrobiales</taxon>
        <taxon>Candidatus Segetimicrobiaceae</taxon>
        <taxon>Candidatus Segetimicrobium</taxon>
    </lineage>
</organism>
<sequence>MQCGTLLQGTGAAERRVVTVLFADLVGSTRLTKQLDPEPMRTLIARFFAAMREEIARYGGTIEKFIGDAVMAVFGMPAAHEDDPERALRAALAMQRRMVSLNADLETDLHLRIAIATGEVVADLLAAAAGQFMVTGEVVNFAARLQTQAPPDGIVMDERTCEATRHAIAYEVLPLVESAEFGARPRFRVIGLTDKPPTRRLQAEMIGRDEEMQFLQALYRRVVEGRHPHLVTVIAAAGIGKTRLVEEFLQRLTHHDPPPHVLRGRCPAYGEGLTYWPLLEMLKQECDITDYDPVPVAGQKLHDAVLRVCEPVLGRDESEMVADDLATMAGTEIPRDYNTLWKTRLARLKTLAEGRPVAVRDPSVGSETRHSSEVVLHALRGFLYARARNEPLVLVFEDLHWAEQSLLELLERLTARGGEAPLLILCLARPDLLERYPTWGMRGREHTALTLSPLSPAHSSRLITGALRGAVLPADVRDAVLARAEGNPFFLGEIISRLIDEGSLVHEGGKWKWVSQSLDIRIPDTIQALLLSRLDLLSPLEKRVIQDASVVGRTFWPGAISAIDSLAPGETAAALTRLTERDLVEERPASSLAGEPEFAFNHALIREVAYSTLPKAARSDHHRRLATWLQERAVDHGEEFLEILAHHREHAWRYRFETGERADDLARDAIDALRRAASRATALGTLPEARRLYERALTIVRSAGLHADATLYAELLTDHSDVVKWMSAPATVFASTETVLQLAQHIGRDDLLARAWLNRAFAEYDKNNLQTAESALYNARELFERLADRQGEAEAYELLGIITHSLRGRLSKAQTAYRKALQLYEAMGEGKGAARTTAFLGRALLDAGELAQAKSLLLNALGLARTHHERISEARSLIALAIVEHLAGDPIACVSNFTGAIAIWQQLGDGVGEAYTHRHLGMHLLRRGKVDEAEREIQTARQLLHEHGTVEDSPFLLRSLAEIYLARGDLARAAEYAERAVTTLEAAEDEVPQATHRVTLGRVRAAQGRAEEAETLFTQGLEILAGQNQEYRFDLAVSLLKYGEALQLMQSPRRAQEVLQQARSLFAQIGASNFVREADAKLELVRA</sequence>
<dbReference type="Gene3D" id="1.25.40.10">
    <property type="entry name" value="Tetratricopeptide repeat domain"/>
    <property type="match status" value="2"/>
</dbReference>
<dbReference type="GO" id="GO:0035556">
    <property type="term" value="P:intracellular signal transduction"/>
    <property type="evidence" value="ECO:0007669"/>
    <property type="project" value="InterPro"/>
</dbReference>
<keyword evidence="1" id="KW-0547">Nucleotide-binding</keyword>
<dbReference type="AlphaFoldDB" id="A0A537LML1"/>
<feature type="domain" description="Guanylate cyclase" evidence="3">
    <location>
        <begin position="19"/>
        <end position="146"/>
    </location>
</feature>
<dbReference type="GO" id="GO:0005524">
    <property type="term" value="F:ATP binding"/>
    <property type="evidence" value="ECO:0007669"/>
    <property type="project" value="UniProtKB-KW"/>
</dbReference>
<evidence type="ECO:0000313" key="5">
    <source>
        <dbReference type="Proteomes" id="UP000318661"/>
    </source>
</evidence>
<dbReference type="Pfam" id="PF17874">
    <property type="entry name" value="TPR_MalT"/>
    <property type="match status" value="1"/>
</dbReference>
<reference evidence="4 5" key="1">
    <citation type="journal article" date="2019" name="Nat. Microbiol.">
        <title>Mediterranean grassland soil C-N compound turnover is dependent on rainfall and depth, and is mediated by genomically divergent microorganisms.</title>
        <authorList>
            <person name="Diamond S."/>
            <person name="Andeer P.F."/>
            <person name="Li Z."/>
            <person name="Crits-Christoph A."/>
            <person name="Burstein D."/>
            <person name="Anantharaman K."/>
            <person name="Lane K.R."/>
            <person name="Thomas B.C."/>
            <person name="Pan C."/>
            <person name="Northen T.R."/>
            <person name="Banfield J.F."/>
        </authorList>
    </citation>
    <scope>NUCLEOTIDE SEQUENCE [LARGE SCALE GENOMIC DNA]</scope>
    <source>
        <strain evidence="4">NP_2</strain>
    </source>
</reference>
<dbReference type="Gene3D" id="3.30.70.1230">
    <property type="entry name" value="Nucleotide cyclase"/>
    <property type="match status" value="1"/>
</dbReference>
<dbReference type="InterPro" id="IPR041664">
    <property type="entry name" value="AAA_16"/>
</dbReference>
<dbReference type="Proteomes" id="UP000318661">
    <property type="component" value="Unassembled WGS sequence"/>
</dbReference>
<dbReference type="Gene3D" id="3.40.50.300">
    <property type="entry name" value="P-loop containing nucleotide triphosphate hydrolases"/>
    <property type="match status" value="1"/>
</dbReference>
<evidence type="ECO:0000313" key="4">
    <source>
        <dbReference type="EMBL" id="TMJ09212.1"/>
    </source>
</evidence>